<keyword evidence="2" id="KW-1185">Reference proteome</keyword>
<gene>
    <name evidence="1" type="ORF">L3081_16370</name>
</gene>
<dbReference type="Proteomes" id="UP001139646">
    <property type="component" value="Unassembled WGS sequence"/>
</dbReference>
<dbReference type="RefSeq" id="WP_242287151.1">
    <property type="nucleotide sequence ID" value="NZ_JAKKSL010000003.1"/>
</dbReference>
<name>A0ABS9X353_9GAMM</name>
<evidence type="ECO:0000313" key="2">
    <source>
        <dbReference type="Proteomes" id="UP001139646"/>
    </source>
</evidence>
<proteinExistence type="predicted"/>
<organism evidence="1 2">
    <name type="scientific">Colwellia maritima</name>
    <dbReference type="NCBI Taxonomy" id="2912588"/>
    <lineage>
        <taxon>Bacteria</taxon>
        <taxon>Pseudomonadati</taxon>
        <taxon>Pseudomonadota</taxon>
        <taxon>Gammaproteobacteria</taxon>
        <taxon>Alteromonadales</taxon>
        <taxon>Colwelliaceae</taxon>
        <taxon>Colwellia</taxon>
    </lineage>
</organism>
<comment type="caution">
    <text evidence="1">The sequence shown here is derived from an EMBL/GenBank/DDBJ whole genome shotgun (WGS) entry which is preliminary data.</text>
</comment>
<reference evidence="1" key="1">
    <citation type="submission" date="2022-01" db="EMBL/GenBank/DDBJ databases">
        <title>Colwellia maritima, isolated from seawater.</title>
        <authorList>
            <person name="Kristyanto S."/>
            <person name="Jung J."/>
            <person name="Jeon C.O."/>
        </authorList>
    </citation>
    <scope>NUCLEOTIDE SEQUENCE</scope>
    <source>
        <strain evidence="1">MSW7</strain>
    </source>
</reference>
<accession>A0ABS9X353</accession>
<dbReference type="EMBL" id="JAKKSL010000003">
    <property type="protein sequence ID" value="MCI2284675.1"/>
    <property type="molecule type" value="Genomic_DNA"/>
</dbReference>
<protein>
    <submittedName>
        <fullName evidence="1">Uncharacterized protein</fullName>
    </submittedName>
</protein>
<evidence type="ECO:0000313" key="1">
    <source>
        <dbReference type="EMBL" id="MCI2284675.1"/>
    </source>
</evidence>
<sequence>MCIKVSSEFIQLENWLSLLIATYQEHPSCGLAKIINYYIERLSRHDDMDLGGKNSCEYLGMRKFWQWQAQQ</sequence>